<dbReference type="SUPFAM" id="SSF46785">
    <property type="entry name" value="Winged helix' DNA-binding domain"/>
    <property type="match status" value="1"/>
</dbReference>
<organism evidence="6 7">
    <name type="scientific">Pontivivens insulae</name>
    <dbReference type="NCBI Taxonomy" id="1639689"/>
    <lineage>
        <taxon>Bacteria</taxon>
        <taxon>Pseudomonadati</taxon>
        <taxon>Pseudomonadota</taxon>
        <taxon>Alphaproteobacteria</taxon>
        <taxon>Rhodobacterales</taxon>
        <taxon>Paracoccaceae</taxon>
        <taxon>Pontivivens</taxon>
    </lineage>
</organism>
<dbReference type="Pfam" id="PF00126">
    <property type="entry name" value="HTH_1"/>
    <property type="match status" value="1"/>
</dbReference>
<name>A0A2R8AC89_9RHOB</name>
<evidence type="ECO:0000256" key="4">
    <source>
        <dbReference type="ARBA" id="ARBA00023163"/>
    </source>
</evidence>
<keyword evidence="3" id="KW-0238">DNA-binding</keyword>
<proteinExistence type="inferred from homology"/>
<accession>A0A2R8AC89</accession>
<dbReference type="PANTHER" id="PTHR30537">
    <property type="entry name" value="HTH-TYPE TRANSCRIPTIONAL REGULATOR"/>
    <property type="match status" value="1"/>
</dbReference>
<reference evidence="6 7" key="1">
    <citation type="submission" date="2018-03" db="EMBL/GenBank/DDBJ databases">
        <authorList>
            <person name="Keele B.F."/>
        </authorList>
    </citation>
    <scope>NUCLEOTIDE SEQUENCE [LARGE SCALE GENOMIC DNA]</scope>
    <source>
        <strain evidence="6 7">CeCT 8812</strain>
    </source>
</reference>
<evidence type="ECO:0000259" key="5">
    <source>
        <dbReference type="PROSITE" id="PS50931"/>
    </source>
</evidence>
<dbReference type="AlphaFoldDB" id="A0A2R8AC89"/>
<protein>
    <submittedName>
        <fullName evidence="6">Glycine cleavage system transcriptional activator</fullName>
    </submittedName>
</protein>
<dbReference type="Proteomes" id="UP000244932">
    <property type="component" value="Unassembled WGS sequence"/>
</dbReference>
<dbReference type="PROSITE" id="PS50931">
    <property type="entry name" value="HTH_LYSR"/>
    <property type="match status" value="1"/>
</dbReference>
<keyword evidence="4" id="KW-0804">Transcription</keyword>
<evidence type="ECO:0000313" key="7">
    <source>
        <dbReference type="Proteomes" id="UP000244932"/>
    </source>
</evidence>
<keyword evidence="2" id="KW-0805">Transcription regulation</keyword>
<dbReference type="Gene3D" id="1.10.10.10">
    <property type="entry name" value="Winged helix-like DNA-binding domain superfamily/Winged helix DNA-binding domain"/>
    <property type="match status" value="1"/>
</dbReference>
<evidence type="ECO:0000256" key="2">
    <source>
        <dbReference type="ARBA" id="ARBA00023015"/>
    </source>
</evidence>
<feature type="domain" description="HTH lysR-type" evidence="5">
    <location>
        <begin position="11"/>
        <end position="66"/>
    </location>
</feature>
<dbReference type="InterPro" id="IPR000847">
    <property type="entry name" value="LysR_HTH_N"/>
</dbReference>
<gene>
    <name evidence="6" type="primary">gcvA_6</name>
    <name evidence="6" type="ORF">POI8812_02160</name>
</gene>
<dbReference type="Pfam" id="PF03466">
    <property type="entry name" value="LysR_substrate"/>
    <property type="match status" value="1"/>
</dbReference>
<dbReference type="InterPro" id="IPR058163">
    <property type="entry name" value="LysR-type_TF_proteobact-type"/>
</dbReference>
<comment type="similarity">
    <text evidence="1">Belongs to the LysR transcriptional regulatory family.</text>
</comment>
<dbReference type="InterPro" id="IPR005119">
    <property type="entry name" value="LysR_subst-bd"/>
</dbReference>
<dbReference type="OrthoDB" id="5526340at2"/>
<dbReference type="EMBL" id="OMKW01000003">
    <property type="protein sequence ID" value="SPF29839.1"/>
    <property type="molecule type" value="Genomic_DNA"/>
</dbReference>
<dbReference type="PRINTS" id="PR00039">
    <property type="entry name" value="HTHLYSR"/>
</dbReference>
<dbReference type="InterPro" id="IPR036390">
    <property type="entry name" value="WH_DNA-bd_sf"/>
</dbReference>
<dbReference type="SUPFAM" id="SSF53850">
    <property type="entry name" value="Periplasmic binding protein-like II"/>
    <property type="match status" value="1"/>
</dbReference>
<dbReference type="RefSeq" id="WP_108782583.1">
    <property type="nucleotide sequence ID" value="NZ_OMKW01000003.1"/>
</dbReference>
<dbReference type="FunFam" id="1.10.10.10:FF:000038">
    <property type="entry name" value="Glycine cleavage system transcriptional activator"/>
    <property type="match status" value="1"/>
</dbReference>
<keyword evidence="7" id="KW-1185">Reference proteome</keyword>
<dbReference type="Gene3D" id="3.40.190.10">
    <property type="entry name" value="Periplasmic binding protein-like II"/>
    <property type="match status" value="2"/>
</dbReference>
<dbReference type="GO" id="GO:0003677">
    <property type="term" value="F:DNA binding"/>
    <property type="evidence" value="ECO:0007669"/>
    <property type="project" value="UniProtKB-KW"/>
</dbReference>
<dbReference type="PANTHER" id="PTHR30537:SF5">
    <property type="entry name" value="HTH-TYPE TRANSCRIPTIONAL ACTIVATOR TTDR-RELATED"/>
    <property type="match status" value="1"/>
</dbReference>
<dbReference type="GO" id="GO:0003700">
    <property type="term" value="F:DNA-binding transcription factor activity"/>
    <property type="evidence" value="ECO:0007669"/>
    <property type="project" value="InterPro"/>
</dbReference>
<dbReference type="InterPro" id="IPR036388">
    <property type="entry name" value="WH-like_DNA-bd_sf"/>
</dbReference>
<sequence length="298" mass="32805">MQFRPSLPKSLDALRVFEAAARHGSFSDAARELLVTQAAVSRRIQALEHDLGMALFERAGRRVSLTGAGRRLSLQVGAALDYLEADLSELRGVTRAAPVSIAASVSVSHLWLAPRLRSFAQEEGAGPVHVLSTDSLAEVAHTNNDLTIIYSQGEHPDWVLTPLFEERLIPVAAPTLARPDREAMTLEDIARLPLLDYRQVRPQWITLSAWLRRAGLRDVPQMQRVFTSYVLAVEAALAGEGVLLGSLDLLQPQIRAGHLVPLGLRIETSGFGYYLGYRREGVTSPAAQHLHRWLLAPH</sequence>
<evidence type="ECO:0000256" key="1">
    <source>
        <dbReference type="ARBA" id="ARBA00009437"/>
    </source>
</evidence>
<evidence type="ECO:0000256" key="3">
    <source>
        <dbReference type="ARBA" id="ARBA00023125"/>
    </source>
</evidence>
<evidence type="ECO:0000313" key="6">
    <source>
        <dbReference type="EMBL" id="SPF29839.1"/>
    </source>
</evidence>